<dbReference type="CDD" id="cd03713">
    <property type="entry name" value="EFG_mtEFG_C"/>
    <property type="match status" value="1"/>
</dbReference>
<dbReference type="Gene3D" id="2.40.30.10">
    <property type="entry name" value="Translation factors"/>
    <property type="match status" value="1"/>
</dbReference>
<dbReference type="InterPro" id="IPR000640">
    <property type="entry name" value="EFG_V-like"/>
</dbReference>
<evidence type="ECO:0000256" key="2">
    <source>
        <dbReference type="ARBA" id="ARBA00017872"/>
    </source>
</evidence>
<dbReference type="GO" id="GO:0003746">
    <property type="term" value="F:translation elongation factor activity"/>
    <property type="evidence" value="ECO:0007669"/>
    <property type="project" value="UniProtKB-KW"/>
</dbReference>
<dbReference type="PROSITE" id="PS51722">
    <property type="entry name" value="G_TR_2"/>
    <property type="match status" value="1"/>
</dbReference>
<evidence type="ECO:0000256" key="1">
    <source>
        <dbReference type="ARBA" id="ARBA00005870"/>
    </source>
</evidence>
<dbReference type="PANTHER" id="PTHR43261:SF6">
    <property type="entry name" value="ELONGATION FACTOR G-LIKE PROTEIN"/>
    <property type="match status" value="1"/>
</dbReference>
<dbReference type="CDD" id="cd04170">
    <property type="entry name" value="EF-G_bact"/>
    <property type="match status" value="1"/>
</dbReference>
<keyword evidence="4" id="KW-0342">GTP-binding</keyword>
<dbReference type="Pfam" id="PF14492">
    <property type="entry name" value="EFG_III"/>
    <property type="match status" value="1"/>
</dbReference>
<dbReference type="InterPro" id="IPR035647">
    <property type="entry name" value="EFG_III/V"/>
</dbReference>
<evidence type="ECO:0000256" key="4">
    <source>
        <dbReference type="ARBA" id="ARBA00023134"/>
    </source>
</evidence>
<keyword evidence="8" id="KW-1185">Reference proteome</keyword>
<dbReference type="InterPro" id="IPR005225">
    <property type="entry name" value="Small_GTP-bd"/>
</dbReference>
<dbReference type="SUPFAM" id="SSF54211">
    <property type="entry name" value="Ribosomal protein S5 domain 2-like"/>
    <property type="match status" value="1"/>
</dbReference>
<dbReference type="NCBIfam" id="NF009381">
    <property type="entry name" value="PRK12740.1-5"/>
    <property type="match status" value="1"/>
</dbReference>
<dbReference type="EMBL" id="BMBA01000014">
    <property type="protein sequence ID" value="GFZ34567.1"/>
    <property type="molecule type" value="Genomic_DNA"/>
</dbReference>
<dbReference type="InterPro" id="IPR041095">
    <property type="entry name" value="EFG_II"/>
</dbReference>
<dbReference type="InterPro" id="IPR005517">
    <property type="entry name" value="Transl_elong_EFG/EF2_IV"/>
</dbReference>
<dbReference type="Gene3D" id="3.40.50.300">
    <property type="entry name" value="P-loop containing nucleotide triphosphate hydrolases"/>
    <property type="match status" value="1"/>
</dbReference>
<comment type="similarity">
    <text evidence="1">Belongs to the TRAFAC class translation factor GTPase superfamily. Classic translation factor GTPase family. EF-G/EF-2 subfamily.</text>
</comment>
<sequence length="698" mass="77525">MKDYKTDNLRNVGIIGHSSSGKTALAEALLYYTKTVDRLGNIEEGTTTSDYDVEEKKRGISLSASVIPFEWNDKKINLVDIPGYFDFVGEEIQGIRAIDVSMIVVCGAAGIQVGTEKAWEYCNKMKLPRAFFINKLDRENSDYDKVLSDLKSKFGITVVPIQYPIGKESEFSGVIDVIKGKVKVHDKKTNKVELKEVPEEYLDKVEECKQMIMEAVAETDEELLDKYFSEGKLTDEEIYRGLINGCCTGEIAPVMCGSSLEVIGMGALIEDIIECFPSPDKMVRSGYKKLNDNNNSVKIDEEKPFSAFVFKTVADPFVGKLSIFRVLTGKAVADSIVYNSSKERNEKMGNLYFLRGKNQISTKEITAGDIGAVAKLQYTATGDTICDSNNKVIYEPMEFPDPVISMAVLPKSKGDEDKISSALTKLLEEDPTFRVSRDVENAETIISGVGETHLDVIASKLKNKFGAEVILQNPKVPYRETIKSLADVQGKHKKQSGGHGQYGDVKIKFEPRNDGYDELQFVDQVVGGVVPRNYIPAVEKGLKDCIQHGVLAGYPVIRLRATLHDGSYHPVDSSEMAFKIAASLAYKKGVEMAKPILLEPIMHLEVMVPSDYMGDVIGDINKKRGRVLGMEPVDGMEKVTAEVPMAELFKYATDLRSISQARGSFRCNFERYEEVPALEADKIIENAKKLKELRSEAL</sequence>
<dbReference type="InterPro" id="IPR020568">
    <property type="entry name" value="Ribosomal_Su5_D2-typ_SF"/>
</dbReference>
<dbReference type="NCBIfam" id="TIGR00484">
    <property type="entry name" value="EF-G"/>
    <property type="match status" value="1"/>
</dbReference>
<keyword evidence="3" id="KW-0547">Nucleotide-binding</keyword>
<comment type="caution">
    <text evidence="7">The sequence shown here is derived from an EMBL/GenBank/DDBJ whole genome shotgun (WGS) entry which is preliminary data.</text>
</comment>
<organism evidence="7 8">
    <name type="scientific">Clostridium zeae</name>
    <dbReference type="NCBI Taxonomy" id="2759022"/>
    <lineage>
        <taxon>Bacteria</taxon>
        <taxon>Bacillati</taxon>
        <taxon>Bacillota</taxon>
        <taxon>Clostridia</taxon>
        <taxon>Eubacteriales</taxon>
        <taxon>Clostridiaceae</taxon>
        <taxon>Clostridium</taxon>
    </lineage>
</organism>
<feature type="domain" description="Tr-type G" evidence="6">
    <location>
        <begin position="7"/>
        <end position="280"/>
    </location>
</feature>
<dbReference type="Gene3D" id="3.30.230.10">
    <property type="match status" value="1"/>
</dbReference>
<dbReference type="PRINTS" id="PR00315">
    <property type="entry name" value="ELONGATNFCT"/>
</dbReference>
<dbReference type="NCBIfam" id="NF009379">
    <property type="entry name" value="PRK12740.1-3"/>
    <property type="match status" value="1"/>
</dbReference>
<dbReference type="InterPro" id="IPR035649">
    <property type="entry name" value="EFG_V"/>
</dbReference>
<evidence type="ECO:0000256" key="3">
    <source>
        <dbReference type="ARBA" id="ARBA00022741"/>
    </source>
</evidence>
<dbReference type="CDD" id="cd01434">
    <property type="entry name" value="EFG_mtEFG1_IV"/>
    <property type="match status" value="1"/>
</dbReference>
<reference evidence="7 8" key="1">
    <citation type="journal article" date="2021" name="Int. J. Syst. Evol. Microbiol.">
        <title>Clostridium zeae sp. nov., isolated from corn silage.</title>
        <authorList>
            <person name="Kobayashi H."/>
            <person name="Tanizawa Y."/>
            <person name="Yagura M."/>
            <person name="Sakamoto M."/>
            <person name="Ohkuma M."/>
            <person name="Tohno M."/>
        </authorList>
    </citation>
    <scope>NUCLEOTIDE SEQUENCE [LARGE SCALE GENOMIC DNA]</scope>
    <source>
        <strain evidence="7 8">CSC2</strain>
    </source>
</reference>
<dbReference type="SMART" id="SM00889">
    <property type="entry name" value="EFG_IV"/>
    <property type="match status" value="1"/>
</dbReference>
<keyword evidence="7" id="KW-0648">Protein biosynthesis</keyword>
<dbReference type="Gene3D" id="3.30.70.870">
    <property type="entry name" value="Elongation Factor G (Translational Gtpase), domain 3"/>
    <property type="match status" value="1"/>
</dbReference>
<dbReference type="Pfam" id="PF00009">
    <property type="entry name" value="GTP_EFTU"/>
    <property type="match status" value="1"/>
</dbReference>
<name>A0ABQ1EIA8_9CLOT</name>
<evidence type="ECO:0000259" key="6">
    <source>
        <dbReference type="PROSITE" id="PS51722"/>
    </source>
</evidence>
<accession>A0ABQ1EIA8</accession>
<dbReference type="CDD" id="cd16262">
    <property type="entry name" value="EFG_III"/>
    <property type="match status" value="1"/>
</dbReference>
<dbReference type="InterPro" id="IPR009022">
    <property type="entry name" value="EFG_III"/>
</dbReference>
<dbReference type="SMART" id="SM00838">
    <property type="entry name" value="EFG_C"/>
    <property type="match status" value="1"/>
</dbReference>
<dbReference type="InterPro" id="IPR014721">
    <property type="entry name" value="Ribsml_uS5_D2-typ_fold_subgr"/>
</dbReference>
<dbReference type="InterPro" id="IPR047872">
    <property type="entry name" value="EFG_IV"/>
</dbReference>
<dbReference type="Gene3D" id="3.30.70.240">
    <property type="match status" value="1"/>
</dbReference>
<dbReference type="Proteomes" id="UP000663802">
    <property type="component" value="Unassembled WGS sequence"/>
</dbReference>
<dbReference type="CDD" id="cd04088">
    <property type="entry name" value="EFG_mtEFG_II"/>
    <property type="match status" value="1"/>
</dbReference>
<dbReference type="InterPro" id="IPR009000">
    <property type="entry name" value="Transl_B-barrel_sf"/>
</dbReference>
<dbReference type="InterPro" id="IPR053905">
    <property type="entry name" value="EF-G-like_DII"/>
</dbReference>
<protein>
    <recommendedName>
        <fullName evidence="2 5">Elongation factor G</fullName>
    </recommendedName>
</protein>
<dbReference type="NCBIfam" id="NF009891">
    <property type="entry name" value="PRK13351.1-1"/>
    <property type="match status" value="1"/>
</dbReference>
<dbReference type="RefSeq" id="WP_206873053.1">
    <property type="nucleotide sequence ID" value="NZ_BMBA01000014.1"/>
</dbReference>
<gene>
    <name evidence="7" type="primary">fusB</name>
    <name evidence="7" type="ORF">CSC2_50930</name>
</gene>
<dbReference type="InterPro" id="IPR027417">
    <property type="entry name" value="P-loop_NTPase"/>
</dbReference>
<evidence type="ECO:0000313" key="8">
    <source>
        <dbReference type="Proteomes" id="UP000663802"/>
    </source>
</evidence>
<evidence type="ECO:0000256" key="5">
    <source>
        <dbReference type="NCBIfam" id="TIGR00484"/>
    </source>
</evidence>
<dbReference type="Pfam" id="PF00679">
    <property type="entry name" value="EFG_C"/>
    <property type="match status" value="1"/>
</dbReference>
<dbReference type="NCBIfam" id="TIGR00231">
    <property type="entry name" value="small_GTP"/>
    <property type="match status" value="1"/>
</dbReference>
<proteinExistence type="inferred from homology"/>
<dbReference type="SUPFAM" id="SSF52540">
    <property type="entry name" value="P-loop containing nucleoside triphosphate hydrolases"/>
    <property type="match status" value="1"/>
</dbReference>
<evidence type="ECO:0000313" key="7">
    <source>
        <dbReference type="EMBL" id="GFZ34567.1"/>
    </source>
</evidence>
<dbReference type="Pfam" id="PF22042">
    <property type="entry name" value="EF-G_D2"/>
    <property type="match status" value="1"/>
</dbReference>
<dbReference type="SUPFAM" id="SSF54980">
    <property type="entry name" value="EF-G C-terminal domain-like"/>
    <property type="match status" value="2"/>
</dbReference>
<dbReference type="PANTHER" id="PTHR43261">
    <property type="entry name" value="TRANSLATION ELONGATION FACTOR G-RELATED"/>
    <property type="match status" value="1"/>
</dbReference>
<keyword evidence="7" id="KW-0251">Elongation factor</keyword>
<dbReference type="Pfam" id="PF03764">
    <property type="entry name" value="EFG_IV"/>
    <property type="match status" value="1"/>
</dbReference>
<dbReference type="InterPro" id="IPR004540">
    <property type="entry name" value="Transl_elong_EFG/EF2"/>
</dbReference>
<dbReference type="SUPFAM" id="SSF50447">
    <property type="entry name" value="Translation proteins"/>
    <property type="match status" value="1"/>
</dbReference>
<dbReference type="InterPro" id="IPR000795">
    <property type="entry name" value="T_Tr_GTP-bd_dom"/>
</dbReference>